<proteinExistence type="predicted"/>
<dbReference type="OrthoDB" id="277060at2759"/>
<reference evidence="2 3" key="1">
    <citation type="journal article" date="2012" name="BMC Genomics">
        <title>Comparative genomic analysis of human infective Trypanosoma cruzi lineages with the bat-restricted subspecies T. cruzi marinkellei.</title>
        <authorList>
            <person name="Franzen O."/>
            <person name="Talavera-Lopez C."/>
            <person name="Ochaya S."/>
            <person name="Butler C.E."/>
            <person name="Messenger L.A."/>
            <person name="Lewis M.D."/>
            <person name="Llewellyn M.S."/>
            <person name="Marinkelle C.J."/>
            <person name="Tyler K.M."/>
            <person name="Miles M.A."/>
            <person name="Andersson B."/>
        </authorList>
    </citation>
    <scope>NUCLEOTIDE SEQUENCE [LARGE SCALE GENOMIC DNA]</scope>
    <source>
        <strain evidence="2 3">B7</strain>
    </source>
</reference>
<evidence type="ECO:0000313" key="3">
    <source>
        <dbReference type="Proteomes" id="UP000007350"/>
    </source>
</evidence>
<dbReference type="Proteomes" id="UP000007350">
    <property type="component" value="Unassembled WGS sequence"/>
</dbReference>
<evidence type="ECO:0000313" key="2">
    <source>
        <dbReference type="EMBL" id="EKF31894.1"/>
    </source>
</evidence>
<accession>K2N1N8</accession>
<keyword evidence="1" id="KW-0472">Membrane</keyword>
<keyword evidence="1" id="KW-0812">Transmembrane</keyword>
<keyword evidence="1" id="KW-1133">Transmembrane helix</keyword>
<dbReference type="EMBL" id="AHKC01010551">
    <property type="protein sequence ID" value="EKF31894.1"/>
    <property type="molecule type" value="Genomic_DNA"/>
</dbReference>
<feature type="transmembrane region" description="Helical" evidence="1">
    <location>
        <begin position="14"/>
        <end position="34"/>
    </location>
</feature>
<name>K2N1N8_TRYCR</name>
<organism evidence="2 3">
    <name type="scientific">Trypanosoma cruzi marinkellei</name>
    <dbReference type="NCBI Taxonomy" id="85056"/>
    <lineage>
        <taxon>Eukaryota</taxon>
        <taxon>Discoba</taxon>
        <taxon>Euglenozoa</taxon>
        <taxon>Kinetoplastea</taxon>
        <taxon>Metakinetoplastina</taxon>
        <taxon>Trypanosomatida</taxon>
        <taxon>Trypanosomatidae</taxon>
        <taxon>Trypanosoma</taxon>
        <taxon>Schizotrypanum</taxon>
    </lineage>
</organism>
<protein>
    <submittedName>
        <fullName evidence="2">Uncharacterized protein</fullName>
    </submittedName>
</protein>
<comment type="caution">
    <text evidence="2">The sequence shown here is derived from an EMBL/GenBank/DDBJ whole genome shotgun (WGS) entry which is preliminary data.</text>
</comment>
<keyword evidence="3" id="KW-1185">Reference proteome</keyword>
<evidence type="ECO:0000256" key="1">
    <source>
        <dbReference type="SAM" id="Phobius"/>
    </source>
</evidence>
<gene>
    <name evidence="2" type="ORF">MOQ_004267</name>
</gene>
<dbReference type="AlphaFoldDB" id="K2N1N8"/>
<sequence>MNVLSSPNIEFRNFFFLLLFCLFVCLFVWILYFYEFSLLNLRQKHVMSAEESSTVSTASLLADQRNMLEGSTSANAEVIAEVEHAKNDSSRMQRRALREQQRLHRIQGRLTDISLNDIATLRDGRYDFFIENTIVCIRGSCSQFDARDGRTKLMPPLTHDCCQTFSTIAAVVLSSLGLAVTMQECSDVSTVNYLLYISAWLHQISAPVWPQRRARPTVGDLNTALRLREFFPSRVNEGEFEVLFYNQRDRAKELVDQLCSTSRGSGDADGSLSVCGYVIASGDYTVSIFSLAHDVKGRPNARYSEAWSLYICDSHGTQPWSGGKACLTGITVGVPKAGAEVSNGVVAKEEGLRYFAMILFALLEDHKRKTTSLQHVPYMTWSPIRRQRATLYTAEELKGIIDDSWIPSLMKNNVIAREAKKYSFSPLKCFLGLSASKTAVANGVAESS</sequence>